<proteinExistence type="predicted"/>
<dbReference type="AlphaFoldDB" id="A0A6I2R830"/>
<name>A0A6I2R830_FLAPL</name>
<accession>A0A6I2R830</accession>
<gene>
    <name evidence="1" type="ORF">GKE97_25860</name>
</gene>
<evidence type="ECO:0000313" key="2">
    <source>
        <dbReference type="Proteomes" id="UP000434475"/>
    </source>
</evidence>
<dbReference type="Proteomes" id="UP000434475">
    <property type="component" value="Unassembled WGS sequence"/>
</dbReference>
<evidence type="ECO:0000313" key="1">
    <source>
        <dbReference type="EMBL" id="MSB22884.1"/>
    </source>
</evidence>
<comment type="caution">
    <text evidence="1">The sequence shown here is derived from an EMBL/GenBank/DDBJ whole genome shotgun (WGS) entry which is preliminary data.</text>
</comment>
<sequence length="159" mass="18176">MKRFVAVYDEAAVRDTQICKEDPNSVSPEMDDVWEDWPNAPVYIGLFAGVDEAGATKAACETESCDANCIRLIPVGDYDEEFHYLLKFAAGAEFWTNGLPAEHLRALWMSYCFHEALTVDMPEYAAKLEILFNHLPDDHSGIWWTSFQEFAKIMGKWLR</sequence>
<organism evidence="1 2">
    <name type="scientific">Flavonifractor plautii</name>
    <name type="common">Fusobacterium plautii</name>
    <dbReference type="NCBI Taxonomy" id="292800"/>
    <lineage>
        <taxon>Bacteria</taxon>
        <taxon>Bacillati</taxon>
        <taxon>Bacillota</taxon>
        <taxon>Clostridia</taxon>
        <taxon>Eubacteriales</taxon>
        <taxon>Oscillospiraceae</taxon>
        <taxon>Flavonifractor</taxon>
    </lineage>
</organism>
<dbReference type="RefSeq" id="WP_108981976.1">
    <property type="nucleotide sequence ID" value="NZ_JAQLWY010000025.1"/>
</dbReference>
<dbReference type="EMBL" id="WKPR01000057">
    <property type="protein sequence ID" value="MSB22884.1"/>
    <property type="molecule type" value="Genomic_DNA"/>
</dbReference>
<reference evidence="1 2" key="1">
    <citation type="journal article" date="2019" name="Nat. Med.">
        <title>A library of human gut bacterial isolates paired with longitudinal multiomics data enables mechanistic microbiome research.</title>
        <authorList>
            <person name="Poyet M."/>
            <person name="Groussin M."/>
            <person name="Gibbons S.M."/>
            <person name="Avila-Pacheco J."/>
            <person name="Jiang X."/>
            <person name="Kearney S.M."/>
            <person name="Perrotta A.R."/>
            <person name="Berdy B."/>
            <person name="Zhao S."/>
            <person name="Lieberman T.D."/>
            <person name="Swanson P.K."/>
            <person name="Smith M."/>
            <person name="Roesemann S."/>
            <person name="Alexander J.E."/>
            <person name="Rich S.A."/>
            <person name="Livny J."/>
            <person name="Vlamakis H."/>
            <person name="Clish C."/>
            <person name="Bullock K."/>
            <person name="Deik A."/>
            <person name="Scott J."/>
            <person name="Pierce K.A."/>
            <person name="Xavier R.J."/>
            <person name="Alm E.J."/>
        </authorList>
    </citation>
    <scope>NUCLEOTIDE SEQUENCE [LARGE SCALE GENOMIC DNA]</scope>
    <source>
        <strain evidence="1 2">BIOML-A2</strain>
    </source>
</reference>
<protein>
    <submittedName>
        <fullName evidence="1">Uncharacterized protein</fullName>
    </submittedName>
</protein>